<dbReference type="InterPro" id="IPR017871">
    <property type="entry name" value="ABC_transporter-like_CS"/>
</dbReference>
<sequence length="242" mass="25997">MSAPAITRIRLDGIGKTFVDARSGAPQTVLEDFSLTVDDGELVAVVGASGTGKTTLLHIVAGLTVPERGTVEIGRPRLGVVFQQPRLLDWLPVRQNVVLALDAAGLDPAAADTVLDAVGLTEYAGAYPSVLSGGQRQRVAVARAFAVEPDLVLLDEPFSALDELTARKLRLLLQQLWMQRPRSGLLVTHNPLEAALLADRVIVLAGRPARIVAEHRVDRTRPRSAEDPHLFDLHTRIVAALA</sequence>
<feature type="domain" description="ABC transporter" evidence="4">
    <location>
        <begin position="9"/>
        <end position="231"/>
    </location>
</feature>
<keyword evidence="2" id="KW-0547">Nucleotide-binding</keyword>
<name>A0ABN1XSU2_9PSEU</name>
<keyword evidence="6" id="KW-1185">Reference proteome</keyword>
<dbReference type="PROSITE" id="PS50893">
    <property type="entry name" value="ABC_TRANSPORTER_2"/>
    <property type="match status" value="1"/>
</dbReference>
<keyword evidence="1" id="KW-0813">Transport</keyword>
<dbReference type="Pfam" id="PF00005">
    <property type="entry name" value="ABC_tran"/>
    <property type="match status" value="1"/>
</dbReference>
<evidence type="ECO:0000259" key="4">
    <source>
        <dbReference type="PROSITE" id="PS50893"/>
    </source>
</evidence>
<accession>A0ABN1XSU2</accession>
<dbReference type="GO" id="GO:0005524">
    <property type="term" value="F:ATP binding"/>
    <property type="evidence" value="ECO:0007669"/>
    <property type="project" value="UniProtKB-KW"/>
</dbReference>
<dbReference type="Proteomes" id="UP001501414">
    <property type="component" value="Unassembled WGS sequence"/>
</dbReference>
<dbReference type="InterPro" id="IPR003439">
    <property type="entry name" value="ABC_transporter-like_ATP-bd"/>
</dbReference>
<evidence type="ECO:0000313" key="5">
    <source>
        <dbReference type="EMBL" id="GAA1389233.1"/>
    </source>
</evidence>
<evidence type="ECO:0000256" key="3">
    <source>
        <dbReference type="ARBA" id="ARBA00022840"/>
    </source>
</evidence>
<reference evidence="5 6" key="1">
    <citation type="journal article" date="2019" name="Int. J. Syst. Evol. Microbiol.">
        <title>The Global Catalogue of Microorganisms (GCM) 10K type strain sequencing project: providing services to taxonomists for standard genome sequencing and annotation.</title>
        <authorList>
            <consortium name="The Broad Institute Genomics Platform"/>
            <consortium name="The Broad Institute Genome Sequencing Center for Infectious Disease"/>
            <person name="Wu L."/>
            <person name="Ma J."/>
        </authorList>
    </citation>
    <scope>NUCLEOTIDE SEQUENCE [LARGE SCALE GENOMIC DNA]</scope>
    <source>
        <strain evidence="5 6">JCM 11896</strain>
    </source>
</reference>
<keyword evidence="3 5" id="KW-0067">ATP-binding</keyword>
<dbReference type="PANTHER" id="PTHR42788">
    <property type="entry name" value="TAURINE IMPORT ATP-BINDING PROTEIN-RELATED"/>
    <property type="match status" value="1"/>
</dbReference>
<dbReference type="InterPro" id="IPR050166">
    <property type="entry name" value="ABC_transporter_ATP-bind"/>
</dbReference>
<proteinExistence type="predicted"/>
<dbReference type="PROSITE" id="PS00211">
    <property type="entry name" value="ABC_TRANSPORTER_1"/>
    <property type="match status" value="1"/>
</dbReference>
<evidence type="ECO:0000313" key="6">
    <source>
        <dbReference type="Proteomes" id="UP001501414"/>
    </source>
</evidence>
<evidence type="ECO:0000256" key="1">
    <source>
        <dbReference type="ARBA" id="ARBA00022448"/>
    </source>
</evidence>
<evidence type="ECO:0000256" key="2">
    <source>
        <dbReference type="ARBA" id="ARBA00022741"/>
    </source>
</evidence>
<dbReference type="SUPFAM" id="SSF52540">
    <property type="entry name" value="P-loop containing nucleoside triphosphate hydrolases"/>
    <property type="match status" value="1"/>
</dbReference>
<dbReference type="RefSeq" id="WP_344022281.1">
    <property type="nucleotide sequence ID" value="NZ_BAAAJK010000009.1"/>
</dbReference>
<comment type="caution">
    <text evidence="5">The sequence shown here is derived from an EMBL/GenBank/DDBJ whole genome shotgun (WGS) entry which is preliminary data.</text>
</comment>
<dbReference type="EMBL" id="BAAAJK010000009">
    <property type="protein sequence ID" value="GAA1389233.1"/>
    <property type="molecule type" value="Genomic_DNA"/>
</dbReference>
<organism evidence="5 6">
    <name type="scientific">Pseudonocardia kongjuensis</name>
    <dbReference type="NCBI Taxonomy" id="102227"/>
    <lineage>
        <taxon>Bacteria</taxon>
        <taxon>Bacillati</taxon>
        <taxon>Actinomycetota</taxon>
        <taxon>Actinomycetes</taxon>
        <taxon>Pseudonocardiales</taxon>
        <taxon>Pseudonocardiaceae</taxon>
        <taxon>Pseudonocardia</taxon>
    </lineage>
</organism>
<dbReference type="InterPro" id="IPR027417">
    <property type="entry name" value="P-loop_NTPase"/>
</dbReference>
<dbReference type="PANTHER" id="PTHR42788:SF19">
    <property type="entry name" value="ALIPHATIC SULFONATES IMPORT ATP-BINDING PROTEIN SSUB 2"/>
    <property type="match status" value="1"/>
</dbReference>
<gene>
    <name evidence="5" type="ORF">GCM10009613_27840</name>
</gene>
<dbReference type="SMART" id="SM00382">
    <property type="entry name" value="AAA"/>
    <property type="match status" value="1"/>
</dbReference>
<dbReference type="InterPro" id="IPR003593">
    <property type="entry name" value="AAA+_ATPase"/>
</dbReference>
<dbReference type="Gene3D" id="3.40.50.300">
    <property type="entry name" value="P-loop containing nucleotide triphosphate hydrolases"/>
    <property type="match status" value="1"/>
</dbReference>
<protein>
    <submittedName>
        <fullName evidence="5">ABC transporter ATP-binding protein</fullName>
    </submittedName>
</protein>